<gene>
    <name evidence="2" type="ORF">PC115_g23727</name>
    <name evidence="3" type="ORF">PC118_g23845</name>
</gene>
<organism evidence="2 4">
    <name type="scientific">Phytophthora cactorum</name>
    <dbReference type="NCBI Taxonomy" id="29920"/>
    <lineage>
        <taxon>Eukaryota</taxon>
        <taxon>Sar</taxon>
        <taxon>Stramenopiles</taxon>
        <taxon>Oomycota</taxon>
        <taxon>Peronosporomycetes</taxon>
        <taxon>Peronosporales</taxon>
        <taxon>Peronosporaceae</taxon>
        <taxon>Phytophthora</taxon>
    </lineage>
</organism>
<evidence type="ECO:0000313" key="2">
    <source>
        <dbReference type="EMBL" id="KAG2876092.1"/>
    </source>
</evidence>
<dbReference type="Proteomes" id="UP000697107">
    <property type="component" value="Unassembled WGS sequence"/>
</dbReference>
<accession>A0A8T1A997</accession>
<reference evidence="2" key="1">
    <citation type="submission" date="2018-10" db="EMBL/GenBank/DDBJ databases">
        <title>Effector identification in a new, highly contiguous assembly of the strawberry crown rot pathogen Phytophthora cactorum.</title>
        <authorList>
            <person name="Armitage A.D."/>
            <person name="Nellist C.F."/>
            <person name="Bates H."/>
            <person name="Vickerstaff R.J."/>
            <person name="Harrison R.J."/>
        </authorList>
    </citation>
    <scope>NUCLEOTIDE SEQUENCE</scope>
    <source>
        <strain evidence="2">4032</strain>
        <strain evidence="3">P415</strain>
    </source>
</reference>
<dbReference type="Proteomes" id="UP000774804">
    <property type="component" value="Unassembled WGS sequence"/>
</dbReference>
<evidence type="ECO:0000256" key="1">
    <source>
        <dbReference type="SAM" id="MobiDB-lite"/>
    </source>
</evidence>
<dbReference type="EMBL" id="RCMI01002515">
    <property type="protein sequence ID" value="KAG2876092.1"/>
    <property type="molecule type" value="Genomic_DNA"/>
</dbReference>
<evidence type="ECO:0000313" key="4">
    <source>
        <dbReference type="Proteomes" id="UP000774804"/>
    </source>
</evidence>
<proteinExistence type="predicted"/>
<evidence type="ECO:0000313" key="3">
    <source>
        <dbReference type="EMBL" id="KAG2957803.1"/>
    </source>
</evidence>
<comment type="caution">
    <text evidence="2">The sequence shown here is derived from an EMBL/GenBank/DDBJ whole genome shotgun (WGS) entry which is preliminary data.</text>
</comment>
<dbReference type="EMBL" id="RCML01002473">
    <property type="protein sequence ID" value="KAG2957803.1"/>
    <property type="molecule type" value="Genomic_DNA"/>
</dbReference>
<feature type="region of interest" description="Disordered" evidence="1">
    <location>
        <begin position="50"/>
        <end position="74"/>
    </location>
</feature>
<name>A0A8T1A997_9STRA</name>
<protein>
    <submittedName>
        <fullName evidence="2">Uncharacterized protein</fullName>
    </submittedName>
</protein>
<dbReference type="AlphaFoldDB" id="A0A8T1A997"/>
<sequence>MSPDKQAFGLEIQLHTEVSPTEFDPNRGVSVTCSCHCRHCCCCHSTHTDIPGLARSEASPFNRGVRADSSSSSK</sequence>